<dbReference type="Proteomes" id="UP001283361">
    <property type="component" value="Unassembled WGS sequence"/>
</dbReference>
<dbReference type="EMBL" id="JAWDGP010005470">
    <property type="protein sequence ID" value="KAK3756783.1"/>
    <property type="molecule type" value="Genomic_DNA"/>
</dbReference>
<comment type="caution">
    <text evidence="2">The sequence shown here is derived from an EMBL/GenBank/DDBJ whole genome shotgun (WGS) entry which is preliminary data.</text>
</comment>
<reference evidence="2" key="1">
    <citation type="journal article" date="2023" name="G3 (Bethesda)">
        <title>A reference genome for the long-term kleptoplast-retaining sea slug Elysia crispata morphotype clarki.</title>
        <authorList>
            <person name="Eastman K.E."/>
            <person name="Pendleton A.L."/>
            <person name="Shaikh M.A."/>
            <person name="Suttiyut T."/>
            <person name="Ogas R."/>
            <person name="Tomko P."/>
            <person name="Gavelis G."/>
            <person name="Widhalm J.R."/>
            <person name="Wisecaver J.H."/>
        </authorList>
    </citation>
    <scope>NUCLEOTIDE SEQUENCE</scope>
    <source>
        <strain evidence="2">ECLA1</strain>
    </source>
</reference>
<feature type="region of interest" description="Disordered" evidence="1">
    <location>
        <begin position="16"/>
        <end position="55"/>
    </location>
</feature>
<proteinExistence type="predicted"/>
<accession>A0AAE0YTG4</accession>
<feature type="compositionally biased region" description="Polar residues" evidence="1">
    <location>
        <begin position="21"/>
        <end position="35"/>
    </location>
</feature>
<evidence type="ECO:0000256" key="1">
    <source>
        <dbReference type="SAM" id="MobiDB-lite"/>
    </source>
</evidence>
<sequence length="80" mass="8425">MPQEVRSPLLDAVWFGDGVSNGRQRGDASNSTSDQLGAGETESCERRSPASSCRETGARASTLVSLLVGGWWAGSVTRDP</sequence>
<organism evidence="2 3">
    <name type="scientific">Elysia crispata</name>
    <name type="common">lettuce slug</name>
    <dbReference type="NCBI Taxonomy" id="231223"/>
    <lineage>
        <taxon>Eukaryota</taxon>
        <taxon>Metazoa</taxon>
        <taxon>Spiralia</taxon>
        <taxon>Lophotrochozoa</taxon>
        <taxon>Mollusca</taxon>
        <taxon>Gastropoda</taxon>
        <taxon>Heterobranchia</taxon>
        <taxon>Euthyneura</taxon>
        <taxon>Panpulmonata</taxon>
        <taxon>Sacoglossa</taxon>
        <taxon>Placobranchoidea</taxon>
        <taxon>Plakobranchidae</taxon>
        <taxon>Elysia</taxon>
    </lineage>
</organism>
<keyword evidence="3" id="KW-1185">Reference proteome</keyword>
<gene>
    <name evidence="2" type="ORF">RRG08_003901</name>
</gene>
<evidence type="ECO:0000313" key="3">
    <source>
        <dbReference type="Proteomes" id="UP001283361"/>
    </source>
</evidence>
<name>A0AAE0YTG4_9GAST</name>
<evidence type="ECO:0000313" key="2">
    <source>
        <dbReference type="EMBL" id="KAK3756783.1"/>
    </source>
</evidence>
<protein>
    <submittedName>
        <fullName evidence="2">Uncharacterized protein</fullName>
    </submittedName>
</protein>
<dbReference type="AlphaFoldDB" id="A0AAE0YTG4"/>